<protein>
    <submittedName>
        <fullName evidence="4">Putative transposase</fullName>
    </submittedName>
</protein>
<dbReference type="NCBIfam" id="NF033538">
    <property type="entry name" value="transpos_IS91"/>
    <property type="match status" value="1"/>
</dbReference>
<reference evidence="5" key="1">
    <citation type="submission" date="2006-08" db="EMBL/GenBank/DDBJ databases">
        <title>Complete sequence of Alkalilimnicola ehrilichei MLHE-1.</title>
        <authorList>
            <person name="Copeland A."/>
            <person name="Lucas S."/>
            <person name="Lapidus A."/>
            <person name="Barry K."/>
            <person name="Detter J.C."/>
            <person name="Glavina del Rio T."/>
            <person name="Hammon N."/>
            <person name="Israni S."/>
            <person name="Dalin E."/>
            <person name="Tice H."/>
            <person name="Pitluck S."/>
            <person name="Sims D."/>
            <person name="Brettin T."/>
            <person name="Bruce D."/>
            <person name="Han C."/>
            <person name="Tapia R."/>
            <person name="Gilna P."/>
            <person name="Schmutz J."/>
            <person name="Larimer F."/>
            <person name="Land M."/>
            <person name="Hauser L."/>
            <person name="Kyrpides N."/>
            <person name="Mikhailova N."/>
            <person name="Oremland R.S."/>
            <person name="Hoeft S.E."/>
            <person name="Switzer-Blum J."/>
            <person name="Kulp T."/>
            <person name="King G."/>
            <person name="Tabita R."/>
            <person name="Witte B."/>
            <person name="Santini J.M."/>
            <person name="Basu P."/>
            <person name="Hollibaugh J.T."/>
            <person name="Xie G."/>
            <person name="Stolz J.F."/>
            <person name="Richardson P."/>
        </authorList>
    </citation>
    <scope>NUCLEOTIDE SEQUENCE [LARGE SCALE GENOMIC DNA]</scope>
    <source>
        <strain evidence="5">ATCC BAA-1101 / DSM 17681 / MLHE-1</strain>
    </source>
</reference>
<keyword evidence="5" id="KW-1185">Reference proteome</keyword>
<dbReference type="OrthoDB" id="6979325at2"/>
<accession>Q0A7P5</accession>
<dbReference type="PANTHER" id="PTHR37023:SF1">
    <property type="entry name" value="ISSOD25 TRANSPOSASE TNPA_ISSOD25"/>
    <property type="match status" value="1"/>
</dbReference>
<dbReference type="HOGENOM" id="CLU_038153_1_0_6"/>
<sequence>MARKPTIQDVFLEHFDGLRKHHCFPLPQLKAAESIMNCRTEALGGHEQCCPHGHHRRVQYHSCRHRSCPQCAERAKAQWMERERGRLLPCDHFHAIFTVPHELIPLWRYNRRSFVAALFDASRDTLIQLLAQDRHLGAVPGIVMALHTWGRTLNAHPHVHCLISGGGLTTGGQWRAVKGDFLLPAAVVKRVFRGKLLSRLRHDLDTGRLKAPRGDHPTVDYWLKATAKKEWNVRLQGRYTHGRGVAAYLSRYVRGGPITNTRIKSLGEGQVQFRYHDHRDGRRKLRRVAVERFMEQILWHVPEPGQHTVRHVGLYAHTCRAKRMACREQMGAPMPEVEPKKQTWQAYLEMLGHSDALCCPACGAELIRGFTLPPSRHRIQNSLIRSGSPPKASGSVQQGVEPDPLVPSRRSEVNEGDRHFYLPRCGPVN</sequence>
<proteinExistence type="predicted"/>
<dbReference type="InterPro" id="IPR026889">
    <property type="entry name" value="Zn_Tnp"/>
</dbReference>
<dbReference type="PANTHER" id="PTHR37023">
    <property type="entry name" value="TRANSPOSASE"/>
    <property type="match status" value="1"/>
</dbReference>
<feature type="region of interest" description="Disordered" evidence="1">
    <location>
        <begin position="381"/>
        <end position="417"/>
    </location>
</feature>
<dbReference type="eggNOG" id="COG0517">
    <property type="taxonomic scope" value="Bacteria"/>
</dbReference>
<dbReference type="GO" id="GO:0004803">
    <property type="term" value="F:transposase activity"/>
    <property type="evidence" value="ECO:0007669"/>
    <property type="project" value="InterPro"/>
</dbReference>
<evidence type="ECO:0000259" key="2">
    <source>
        <dbReference type="Pfam" id="PF04986"/>
    </source>
</evidence>
<organism evidence="4 5">
    <name type="scientific">Alkalilimnicola ehrlichii (strain ATCC BAA-1101 / DSM 17681 / MLHE-1)</name>
    <dbReference type="NCBI Taxonomy" id="187272"/>
    <lineage>
        <taxon>Bacteria</taxon>
        <taxon>Pseudomonadati</taxon>
        <taxon>Pseudomonadota</taxon>
        <taxon>Gammaproteobacteria</taxon>
        <taxon>Chromatiales</taxon>
        <taxon>Ectothiorhodospiraceae</taxon>
        <taxon>Alkalilimnicola</taxon>
    </lineage>
</organism>
<evidence type="ECO:0000313" key="4">
    <source>
        <dbReference type="EMBL" id="ABI57142.1"/>
    </source>
</evidence>
<name>Q0A7P5_ALKEH</name>
<evidence type="ECO:0000313" key="5">
    <source>
        <dbReference type="Proteomes" id="UP000001962"/>
    </source>
</evidence>
<feature type="domain" description="Transposase zinc-binding" evidence="3">
    <location>
        <begin position="11"/>
        <end position="99"/>
    </location>
</feature>
<dbReference type="EMBL" id="CP000453">
    <property type="protein sequence ID" value="ABI57142.1"/>
    <property type="molecule type" value="Genomic_DNA"/>
</dbReference>
<feature type="domain" description="Transposase IS801/IS1294" evidence="2">
    <location>
        <begin position="141"/>
        <end position="321"/>
    </location>
</feature>
<evidence type="ECO:0000256" key="1">
    <source>
        <dbReference type="SAM" id="MobiDB-lite"/>
    </source>
</evidence>
<dbReference type="AlphaFoldDB" id="Q0A7P5"/>
<dbReference type="InterPro" id="IPR054832">
    <property type="entry name" value="transpos_IS91"/>
</dbReference>
<dbReference type="InterPro" id="IPR007069">
    <property type="entry name" value="Transposase_32"/>
</dbReference>
<dbReference type="Proteomes" id="UP000001962">
    <property type="component" value="Chromosome"/>
</dbReference>
<dbReference type="GO" id="GO:0003677">
    <property type="term" value="F:DNA binding"/>
    <property type="evidence" value="ECO:0007669"/>
    <property type="project" value="InterPro"/>
</dbReference>
<dbReference type="Pfam" id="PF14319">
    <property type="entry name" value="Zn_Tnp_IS91"/>
    <property type="match status" value="1"/>
</dbReference>
<dbReference type="KEGG" id="aeh:Mlg_1798"/>
<gene>
    <name evidence="4" type="ordered locus">Mlg_1798</name>
</gene>
<dbReference type="RefSeq" id="WP_011629536.1">
    <property type="nucleotide sequence ID" value="NC_008340.1"/>
</dbReference>
<dbReference type="Pfam" id="PF04986">
    <property type="entry name" value="Y2_Tnp"/>
    <property type="match status" value="1"/>
</dbReference>
<dbReference type="GO" id="GO:0006313">
    <property type="term" value="P:DNA transposition"/>
    <property type="evidence" value="ECO:0007669"/>
    <property type="project" value="InterPro"/>
</dbReference>
<evidence type="ECO:0000259" key="3">
    <source>
        <dbReference type="Pfam" id="PF14319"/>
    </source>
</evidence>